<evidence type="ECO:0000313" key="3">
    <source>
        <dbReference type="Proteomes" id="UP000315636"/>
    </source>
</evidence>
<protein>
    <submittedName>
        <fullName evidence="2">Stage II sporulation protein M</fullName>
    </submittedName>
</protein>
<dbReference type="InterPro" id="IPR002798">
    <property type="entry name" value="SpoIIM-like"/>
</dbReference>
<dbReference type="Pfam" id="PF01944">
    <property type="entry name" value="SpoIIM"/>
    <property type="match status" value="1"/>
</dbReference>
<feature type="transmembrane region" description="Helical" evidence="1">
    <location>
        <begin position="173"/>
        <end position="198"/>
    </location>
</feature>
<accession>A0A521E657</accession>
<evidence type="ECO:0000313" key="2">
    <source>
        <dbReference type="EMBL" id="SMO79375.1"/>
    </source>
</evidence>
<organism evidence="2 3">
    <name type="scientific">Melghirimyces algeriensis</name>
    <dbReference type="NCBI Taxonomy" id="910412"/>
    <lineage>
        <taxon>Bacteria</taxon>
        <taxon>Bacillati</taxon>
        <taxon>Bacillota</taxon>
        <taxon>Bacilli</taxon>
        <taxon>Bacillales</taxon>
        <taxon>Thermoactinomycetaceae</taxon>
        <taxon>Melghirimyces</taxon>
    </lineage>
</organism>
<sequence length="199" mass="21318">MQAIRFEKKVILIATLIFILFSIVGFVASDPINESLKQAGVWEQFQQKVEDIKQDPGLLNVFQVILSNNLLATASMIGLGLFFGVYPVIGLAFNGLLLGVVIGISSEQTGSSPVTLFVTQILPHGILELPALIFAAALGIRLGILSMGTLAGLGSAVIRKRNQSAWKAYLERVPSLVIGVAVMLTVAAFIESSLIVYFS</sequence>
<evidence type="ECO:0000256" key="1">
    <source>
        <dbReference type="SAM" id="Phobius"/>
    </source>
</evidence>
<proteinExistence type="predicted"/>
<feature type="transmembrane region" description="Helical" evidence="1">
    <location>
        <begin position="126"/>
        <end position="153"/>
    </location>
</feature>
<dbReference type="PANTHER" id="PTHR35337:SF1">
    <property type="entry name" value="SLR1478 PROTEIN"/>
    <property type="match status" value="1"/>
</dbReference>
<dbReference type="Proteomes" id="UP000315636">
    <property type="component" value="Unassembled WGS sequence"/>
</dbReference>
<reference evidence="2 3" key="1">
    <citation type="submission" date="2017-05" db="EMBL/GenBank/DDBJ databases">
        <authorList>
            <person name="Varghese N."/>
            <person name="Submissions S."/>
        </authorList>
    </citation>
    <scope>NUCLEOTIDE SEQUENCE [LARGE SCALE GENOMIC DNA]</scope>
    <source>
        <strain evidence="2 3">DSM 45474</strain>
    </source>
</reference>
<dbReference type="EMBL" id="FXTI01000008">
    <property type="protein sequence ID" value="SMO79375.1"/>
    <property type="molecule type" value="Genomic_DNA"/>
</dbReference>
<keyword evidence="1" id="KW-0812">Transmembrane</keyword>
<name>A0A521E657_9BACL</name>
<feature type="transmembrane region" description="Helical" evidence="1">
    <location>
        <begin position="88"/>
        <end position="106"/>
    </location>
</feature>
<keyword evidence="1" id="KW-0472">Membrane</keyword>
<dbReference type="PANTHER" id="PTHR35337">
    <property type="entry name" value="SLR1478 PROTEIN"/>
    <property type="match status" value="1"/>
</dbReference>
<keyword evidence="1" id="KW-1133">Transmembrane helix</keyword>
<dbReference type="AlphaFoldDB" id="A0A521E657"/>
<keyword evidence="3" id="KW-1185">Reference proteome</keyword>
<gene>
    <name evidence="2" type="ORF">SAMN06264849_1082</name>
</gene>